<accession>A0A4Y6U717</accession>
<evidence type="ECO:0000256" key="3">
    <source>
        <dbReference type="ARBA" id="ARBA00023125"/>
    </source>
</evidence>
<evidence type="ECO:0000256" key="4">
    <source>
        <dbReference type="RuleBase" id="RU003939"/>
    </source>
</evidence>
<dbReference type="SMART" id="SM00411">
    <property type="entry name" value="BHL"/>
    <property type="match status" value="1"/>
</dbReference>
<dbReference type="AlphaFoldDB" id="A0A4Y6U717"/>
<evidence type="ECO:0000256" key="2">
    <source>
        <dbReference type="ARBA" id="ARBA00023067"/>
    </source>
</evidence>
<dbReference type="GO" id="GO:0030527">
    <property type="term" value="F:structural constituent of chromatin"/>
    <property type="evidence" value="ECO:0007669"/>
    <property type="project" value="InterPro"/>
</dbReference>
<evidence type="ECO:0000256" key="1">
    <source>
        <dbReference type="ARBA" id="ARBA00010529"/>
    </source>
</evidence>
<keyword evidence="2" id="KW-0226">DNA condensation</keyword>
<protein>
    <submittedName>
        <fullName evidence="5">HU family DNA-binding protein</fullName>
    </submittedName>
</protein>
<keyword evidence="3 5" id="KW-0238">DNA-binding</keyword>
<dbReference type="PRINTS" id="PR01727">
    <property type="entry name" value="DNABINDINGHU"/>
</dbReference>
<dbReference type="CDD" id="cd13831">
    <property type="entry name" value="HU"/>
    <property type="match status" value="1"/>
</dbReference>
<dbReference type="PANTHER" id="PTHR33175">
    <property type="entry name" value="DNA-BINDING PROTEIN HU"/>
    <property type="match status" value="1"/>
</dbReference>
<dbReference type="GO" id="GO:0030261">
    <property type="term" value="P:chromosome condensation"/>
    <property type="evidence" value="ECO:0007669"/>
    <property type="project" value="UniProtKB-KW"/>
</dbReference>
<proteinExistence type="inferred from homology"/>
<dbReference type="Gene3D" id="4.10.520.10">
    <property type="entry name" value="IHF-like DNA-binding proteins"/>
    <property type="match status" value="1"/>
</dbReference>
<dbReference type="SUPFAM" id="SSF47729">
    <property type="entry name" value="IHF-like DNA-binding proteins"/>
    <property type="match status" value="1"/>
</dbReference>
<organism evidence="5 6">
    <name type="scientific">Formicincola oecophyllae</name>
    <dbReference type="NCBI Taxonomy" id="2558361"/>
    <lineage>
        <taxon>Bacteria</taxon>
        <taxon>Pseudomonadati</taxon>
        <taxon>Pseudomonadota</taxon>
        <taxon>Alphaproteobacteria</taxon>
        <taxon>Acetobacterales</taxon>
        <taxon>Acetobacteraceae</taxon>
        <taxon>Formicincola</taxon>
    </lineage>
</organism>
<evidence type="ECO:0000313" key="5">
    <source>
        <dbReference type="EMBL" id="QDH12964.1"/>
    </source>
</evidence>
<keyword evidence="6" id="KW-1185">Reference proteome</keyword>
<dbReference type="InterPro" id="IPR010992">
    <property type="entry name" value="IHF-like_DNA-bd_dom_sf"/>
</dbReference>
<dbReference type="PANTHER" id="PTHR33175:SF3">
    <property type="entry name" value="DNA-BINDING PROTEIN HU-BETA"/>
    <property type="match status" value="1"/>
</dbReference>
<dbReference type="GO" id="GO:0003677">
    <property type="term" value="F:DNA binding"/>
    <property type="evidence" value="ECO:0007669"/>
    <property type="project" value="UniProtKB-KW"/>
</dbReference>
<comment type="similarity">
    <text evidence="1 4">Belongs to the bacterial histone-like protein family.</text>
</comment>
<dbReference type="InterPro" id="IPR000119">
    <property type="entry name" value="Hist_DNA-bd"/>
</dbReference>
<dbReference type="KEGG" id="swf:E3E12_00705"/>
<reference evidence="5 6" key="1">
    <citation type="submission" date="2019-03" db="EMBL/GenBank/DDBJ databases">
        <title>The complete genome sequence of Swingsia_sp. F3b2 LMG30590(T).</title>
        <authorList>
            <person name="Chua K.-O."/>
            <person name="Chan K.-G."/>
            <person name="See-Too W.-S."/>
        </authorList>
    </citation>
    <scope>NUCLEOTIDE SEQUENCE [LARGE SCALE GENOMIC DNA]</scope>
    <source>
        <strain evidence="5 6">F3b2</strain>
    </source>
</reference>
<gene>
    <name evidence="5" type="ORF">E3E12_00705</name>
</gene>
<evidence type="ECO:0000313" key="6">
    <source>
        <dbReference type="Proteomes" id="UP000318709"/>
    </source>
</evidence>
<sequence>MEKPLNKQELIAAVAAETDLPKSKMTVVVEELLKTIEQALAKGQEVRLVGFGSFVTAHRKAAKGRNPRTGEEIDIPASTSVRFKPGKVLKDAVSKS</sequence>
<name>A0A4Y6U717_9PROT</name>
<dbReference type="Pfam" id="PF00216">
    <property type="entry name" value="Bac_DNA_binding"/>
    <property type="match status" value="1"/>
</dbReference>
<dbReference type="OrthoDB" id="9804203at2"/>
<dbReference type="Proteomes" id="UP000318709">
    <property type="component" value="Chromosome"/>
</dbReference>
<dbReference type="RefSeq" id="WP_141442606.1">
    <property type="nucleotide sequence ID" value="NZ_CP038231.1"/>
</dbReference>
<dbReference type="EMBL" id="CP038231">
    <property type="protein sequence ID" value="QDH12964.1"/>
    <property type="molecule type" value="Genomic_DNA"/>
</dbReference>